<proteinExistence type="predicted"/>
<dbReference type="AlphaFoldDB" id="X0V5S7"/>
<evidence type="ECO:0000313" key="1">
    <source>
        <dbReference type="EMBL" id="GAG13539.1"/>
    </source>
</evidence>
<reference evidence="1" key="1">
    <citation type="journal article" date="2014" name="Front. Microbiol.">
        <title>High frequency of phylogenetically diverse reductive dehalogenase-homologous genes in deep subseafloor sedimentary metagenomes.</title>
        <authorList>
            <person name="Kawai M."/>
            <person name="Futagami T."/>
            <person name="Toyoda A."/>
            <person name="Takaki Y."/>
            <person name="Nishi S."/>
            <person name="Hori S."/>
            <person name="Arai W."/>
            <person name="Tsubouchi T."/>
            <person name="Morono Y."/>
            <person name="Uchiyama I."/>
            <person name="Ito T."/>
            <person name="Fujiyama A."/>
            <person name="Inagaki F."/>
            <person name="Takami H."/>
        </authorList>
    </citation>
    <scope>NUCLEOTIDE SEQUENCE</scope>
    <source>
        <strain evidence="1">Expedition CK06-06</strain>
    </source>
</reference>
<protein>
    <recommendedName>
        <fullName evidence="2">Band 7 domain-containing protein</fullName>
    </recommendedName>
</protein>
<gene>
    <name evidence="1" type="ORF">S01H1_33897</name>
</gene>
<evidence type="ECO:0008006" key="2">
    <source>
        <dbReference type="Google" id="ProtNLM"/>
    </source>
</evidence>
<accession>X0V5S7</accession>
<organism evidence="1">
    <name type="scientific">marine sediment metagenome</name>
    <dbReference type="NCBI Taxonomy" id="412755"/>
    <lineage>
        <taxon>unclassified sequences</taxon>
        <taxon>metagenomes</taxon>
        <taxon>ecological metagenomes</taxon>
    </lineage>
</organism>
<name>X0V5S7_9ZZZZ</name>
<comment type="caution">
    <text evidence="1">The sequence shown here is derived from an EMBL/GenBank/DDBJ whole genome shotgun (WGS) entry which is preliminary data.</text>
</comment>
<dbReference type="EMBL" id="BARS01021071">
    <property type="protein sequence ID" value="GAG13539.1"/>
    <property type="molecule type" value="Genomic_DNA"/>
</dbReference>
<sequence>AGVLLTAANLESIDPPRAIIAAFQDVVSAKKDGERAVDRAVAEQNRILARARGDAVRIREEALGYAHTRVSQARGEAASFLSVLTEYRKDPKVFRQRLLLETLETILPDIRTYILDQKPTDPPTRVKIIETERE</sequence>
<feature type="non-terminal residue" evidence="1">
    <location>
        <position position="1"/>
    </location>
</feature>